<dbReference type="InterPro" id="IPR035965">
    <property type="entry name" value="PAS-like_dom_sf"/>
</dbReference>
<dbReference type="InterPro" id="IPR005467">
    <property type="entry name" value="His_kinase_dom"/>
</dbReference>
<dbReference type="InterPro" id="IPR001789">
    <property type="entry name" value="Sig_transdc_resp-reg_receiver"/>
</dbReference>
<dbReference type="InterPro" id="IPR036097">
    <property type="entry name" value="HisK_dim/P_sf"/>
</dbReference>
<keyword evidence="4 13" id="KW-0597">Phosphoprotein</keyword>
<dbReference type="Proteomes" id="UP000218606">
    <property type="component" value="Chromosome"/>
</dbReference>
<dbReference type="Gene3D" id="3.30.450.350">
    <property type="entry name" value="CHASE domain"/>
    <property type="match status" value="1"/>
</dbReference>
<dbReference type="Gene3D" id="1.10.287.130">
    <property type="match status" value="1"/>
</dbReference>
<evidence type="ECO:0000256" key="14">
    <source>
        <dbReference type="SAM" id="Coils"/>
    </source>
</evidence>
<dbReference type="SMART" id="SM01079">
    <property type="entry name" value="CHASE"/>
    <property type="match status" value="1"/>
</dbReference>
<dbReference type="InterPro" id="IPR004358">
    <property type="entry name" value="Sig_transdc_His_kin-like_C"/>
</dbReference>
<evidence type="ECO:0000259" key="18">
    <source>
        <dbReference type="PROSITE" id="PS50839"/>
    </source>
</evidence>
<gene>
    <name evidence="19" type="ORF">PhaeoP13_01105</name>
</gene>
<feature type="domain" description="Response regulatory" evidence="17">
    <location>
        <begin position="711"/>
        <end position="826"/>
    </location>
</feature>
<dbReference type="Pfam" id="PF03924">
    <property type="entry name" value="CHASE"/>
    <property type="match status" value="1"/>
</dbReference>
<dbReference type="SUPFAM" id="SSF55874">
    <property type="entry name" value="ATPase domain of HSP90 chaperone/DNA topoisomerase II/histidine kinase"/>
    <property type="match status" value="1"/>
</dbReference>
<dbReference type="AlphaFoldDB" id="A0AAN1L9Z9"/>
<evidence type="ECO:0000256" key="9">
    <source>
        <dbReference type="ARBA" id="ARBA00022840"/>
    </source>
</evidence>
<dbReference type="FunFam" id="3.30.565.10:FF:000010">
    <property type="entry name" value="Sensor histidine kinase RcsC"/>
    <property type="match status" value="1"/>
</dbReference>
<evidence type="ECO:0000256" key="15">
    <source>
        <dbReference type="SAM" id="Phobius"/>
    </source>
</evidence>
<dbReference type="PROSITE" id="PS50110">
    <property type="entry name" value="RESPONSE_REGULATORY"/>
    <property type="match status" value="1"/>
</dbReference>
<dbReference type="Pfam" id="PF08447">
    <property type="entry name" value="PAS_3"/>
    <property type="match status" value="1"/>
</dbReference>
<keyword evidence="14" id="KW-0175">Coiled coil</keyword>
<dbReference type="PROSITE" id="PS50839">
    <property type="entry name" value="CHASE"/>
    <property type="match status" value="1"/>
</dbReference>
<dbReference type="FunFam" id="1.10.287.130:FF:000004">
    <property type="entry name" value="Ethylene receptor 1"/>
    <property type="match status" value="1"/>
</dbReference>
<dbReference type="GO" id="GO:0016020">
    <property type="term" value="C:membrane"/>
    <property type="evidence" value="ECO:0007669"/>
    <property type="project" value="UniProtKB-SubCell"/>
</dbReference>
<dbReference type="InterPro" id="IPR003594">
    <property type="entry name" value="HATPase_dom"/>
</dbReference>
<evidence type="ECO:0000313" key="19">
    <source>
        <dbReference type="EMBL" id="ATG43053.1"/>
    </source>
</evidence>
<keyword evidence="5" id="KW-0808">Transferase</keyword>
<evidence type="ECO:0000256" key="6">
    <source>
        <dbReference type="ARBA" id="ARBA00022692"/>
    </source>
</evidence>
<dbReference type="SMART" id="SM00448">
    <property type="entry name" value="REC"/>
    <property type="match status" value="1"/>
</dbReference>
<dbReference type="SUPFAM" id="SSF52172">
    <property type="entry name" value="CheY-like"/>
    <property type="match status" value="1"/>
</dbReference>
<keyword evidence="10 15" id="KW-1133">Transmembrane helix</keyword>
<dbReference type="InterPro" id="IPR013655">
    <property type="entry name" value="PAS_fold_3"/>
</dbReference>
<evidence type="ECO:0000313" key="20">
    <source>
        <dbReference type="Proteomes" id="UP000218606"/>
    </source>
</evidence>
<dbReference type="InterPro" id="IPR006189">
    <property type="entry name" value="CHASE_dom"/>
</dbReference>
<evidence type="ECO:0000256" key="10">
    <source>
        <dbReference type="ARBA" id="ARBA00022989"/>
    </source>
</evidence>
<keyword evidence="12 15" id="KW-0472">Membrane</keyword>
<evidence type="ECO:0000256" key="4">
    <source>
        <dbReference type="ARBA" id="ARBA00022553"/>
    </source>
</evidence>
<feature type="domain" description="CHASE" evidence="18">
    <location>
        <begin position="111"/>
        <end position="251"/>
    </location>
</feature>
<feature type="domain" description="Histidine kinase" evidence="16">
    <location>
        <begin position="468"/>
        <end position="687"/>
    </location>
</feature>
<keyword evidence="6 15" id="KW-0812">Transmembrane</keyword>
<dbReference type="InterPro" id="IPR003661">
    <property type="entry name" value="HisK_dim/P_dom"/>
</dbReference>
<dbReference type="EC" id="2.7.13.3" evidence="3"/>
<evidence type="ECO:0000256" key="11">
    <source>
        <dbReference type="ARBA" id="ARBA00023012"/>
    </source>
</evidence>
<sequence>MRFRPKAWIQALNNRTYLPTLVALVVIIAAGISAESQNDTIYEQKLRADVQYEAGLIRARIEGNLAADIQLVRGLQAVLSTEPDMTQRRFAQLADHLLGAEDSLRNIAAAPDLVIKLMYPIEGNEAAIGLDYRKNDAQRAAALLARDSGDLVLAGPVDLLQGGRGMIARFPIFIGPQGSESFWGILSSVIDIDAVYSKGGLTDPDLMIDVALVGKDGKGASGVQFYGDADILQDRPVLMDIVLPVGTWQLAARPKGGWPTRADNKWQLRFTILLAGAFILFPTALAGRLSAARRSVIQTLKRRERELEALSRRLEMAVETSKIGIWEIEGSSDVAIWDRRMRELYGDPVGSSDVPLSVWRSFLHPNDRDRVITGFQEALRHVRNHSIDFRVRLENGTHKNIRAMGCSFRDSRGRNRMIGVEWDVTRDVDLNNELKRTNQQLTHRNAQLTYAKQAAEKADQAKTEFLANMSHEIRTPMNGIIGMSDILAESPLSVEQEQCVDTIRDSSVALLKIINDILDLSRLEAGKMEISAVDFNLRKCIDGAVDVLRPKLREKGLTFTQTYAHELLEQVHGDDGRLRQILVNLLSNAVKFTQDGSISLHVSRDTKDPYHLFIEVVDTGIGISEDQARHVFERFSQADAATTRHYGGTGLGLTISNILAQRMGGGISLNSNEGQGSRFRLEIRLSAARSAPSSPTQINPEAAHLQPGPGVLLLADDNRTNRLLIQKFLADTPLKVIEAENGREAVDMCRDHQPAIILMDMSMPEVDGLTATRQIRASDMAQPAIIALTANAFESDRRACLDAGMDRFLQKPIRKPLLLETIAAVQAERAAPPDQTKDGTNS</sequence>
<dbReference type="SMART" id="SM00388">
    <property type="entry name" value="HisKA"/>
    <property type="match status" value="1"/>
</dbReference>
<evidence type="ECO:0000256" key="8">
    <source>
        <dbReference type="ARBA" id="ARBA00022777"/>
    </source>
</evidence>
<dbReference type="EMBL" id="CP010767">
    <property type="protein sequence ID" value="ATG43053.1"/>
    <property type="molecule type" value="Genomic_DNA"/>
</dbReference>
<protein>
    <recommendedName>
        <fullName evidence="3">histidine kinase</fullName>
        <ecNumber evidence="3">2.7.13.3</ecNumber>
    </recommendedName>
</protein>
<comment type="catalytic activity">
    <reaction evidence="1">
        <text>ATP + protein L-histidine = ADP + protein N-phospho-L-histidine.</text>
        <dbReference type="EC" id="2.7.13.3"/>
    </reaction>
</comment>
<dbReference type="PANTHER" id="PTHR45339">
    <property type="entry name" value="HYBRID SIGNAL TRANSDUCTION HISTIDINE KINASE J"/>
    <property type="match status" value="1"/>
</dbReference>
<accession>A0AAN1L9Z9</accession>
<evidence type="ECO:0000259" key="17">
    <source>
        <dbReference type="PROSITE" id="PS50110"/>
    </source>
</evidence>
<dbReference type="SUPFAM" id="SSF55785">
    <property type="entry name" value="PYP-like sensor domain (PAS domain)"/>
    <property type="match status" value="1"/>
</dbReference>
<evidence type="ECO:0000256" key="1">
    <source>
        <dbReference type="ARBA" id="ARBA00000085"/>
    </source>
</evidence>
<evidence type="ECO:0000256" key="12">
    <source>
        <dbReference type="ARBA" id="ARBA00023136"/>
    </source>
</evidence>
<dbReference type="SMART" id="SM00387">
    <property type="entry name" value="HATPase_c"/>
    <property type="match status" value="1"/>
</dbReference>
<keyword evidence="7" id="KW-0547">Nucleotide-binding</keyword>
<dbReference type="Gene3D" id="3.30.565.10">
    <property type="entry name" value="Histidine kinase-like ATPase, C-terminal domain"/>
    <property type="match status" value="1"/>
</dbReference>
<comment type="subcellular location">
    <subcellularLocation>
        <location evidence="2">Membrane</location>
    </subcellularLocation>
</comment>
<keyword evidence="8" id="KW-0418">Kinase</keyword>
<dbReference type="RefSeq" id="WP_096871065.1">
    <property type="nucleotide sequence ID" value="NZ_CP010715.1"/>
</dbReference>
<dbReference type="GO" id="GO:0005524">
    <property type="term" value="F:ATP binding"/>
    <property type="evidence" value="ECO:0007669"/>
    <property type="project" value="UniProtKB-KW"/>
</dbReference>
<reference evidence="19 20" key="1">
    <citation type="journal article" date="2017" name="Front. Microbiol.">
        <title>Phaeobacter piscinae sp. nov., a species of the Roseobacter group and potential aquaculture probiont.</title>
        <authorList>
            <person name="Sonnenschein E.C."/>
            <person name="Phippen C.B.W."/>
            <person name="Nielsen K.F."/>
            <person name="Mateiu R.V."/>
            <person name="Melchiorsen J."/>
            <person name="Gram L."/>
            <person name="Overmann J."/>
            <person name="Freese H.M."/>
        </authorList>
    </citation>
    <scope>NUCLEOTIDE SEQUENCE [LARGE SCALE GENOMIC DNA]</scope>
    <source>
        <strain evidence="19 20">P13</strain>
    </source>
</reference>
<feature type="modified residue" description="4-aspartylphosphate" evidence="13">
    <location>
        <position position="760"/>
    </location>
</feature>
<dbReference type="InterPro" id="IPR011006">
    <property type="entry name" value="CheY-like_superfamily"/>
</dbReference>
<dbReference type="CDD" id="cd00082">
    <property type="entry name" value="HisKA"/>
    <property type="match status" value="1"/>
</dbReference>
<dbReference type="CDD" id="cd16922">
    <property type="entry name" value="HATPase_EvgS-ArcB-TorS-like"/>
    <property type="match status" value="1"/>
</dbReference>
<evidence type="ECO:0000256" key="3">
    <source>
        <dbReference type="ARBA" id="ARBA00012438"/>
    </source>
</evidence>
<dbReference type="PANTHER" id="PTHR45339:SF1">
    <property type="entry name" value="HYBRID SIGNAL TRANSDUCTION HISTIDINE KINASE J"/>
    <property type="match status" value="1"/>
</dbReference>
<dbReference type="CDD" id="cd17546">
    <property type="entry name" value="REC_hyHK_CKI1_RcsC-like"/>
    <property type="match status" value="1"/>
</dbReference>
<dbReference type="Pfam" id="PF00072">
    <property type="entry name" value="Response_reg"/>
    <property type="match status" value="1"/>
</dbReference>
<proteinExistence type="predicted"/>
<dbReference type="GO" id="GO:0000155">
    <property type="term" value="F:phosphorelay sensor kinase activity"/>
    <property type="evidence" value="ECO:0007669"/>
    <property type="project" value="InterPro"/>
</dbReference>
<evidence type="ECO:0000256" key="5">
    <source>
        <dbReference type="ARBA" id="ARBA00022679"/>
    </source>
</evidence>
<dbReference type="InterPro" id="IPR042240">
    <property type="entry name" value="CHASE_sf"/>
</dbReference>
<evidence type="ECO:0000256" key="7">
    <source>
        <dbReference type="ARBA" id="ARBA00022741"/>
    </source>
</evidence>
<evidence type="ECO:0000256" key="2">
    <source>
        <dbReference type="ARBA" id="ARBA00004370"/>
    </source>
</evidence>
<dbReference type="InterPro" id="IPR036890">
    <property type="entry name" value="HATPase_C_sf"/>
</dbReference>
<dbReference type="Pfam" id="PF00512">
    <property type="entry name" value="HisKA"/>
    <property type="match status" value="1"/>
</dbReference>
<evidence type="ECO:0000259" key="16">
    <source>
        <dbReference type="PROSITE" id="PS50109"/>
    </source>
</evidence>
<keyword evidence="11" id="KW-0902">Two-component regulatory system</keyword>
<dbReference type="Gene3D" id="3.40.50.2300">
    <property type="match status" value="1"/>
</dbReference>
<keyword evidence="9" id="KW-0067">ATP-binding</keyword>
<feature type="transmembrane region" description="Helical" evidence="15">
    <location>
        <begin position="270"/>
        <end position="291"/>
    </location>
</feature>
<dbReference type="PRINTS" id="PR00344">
    <property type="entry name" value="BCTRLSENSOR"/>
</dbReference>
<dbReference type="PROSITE" id="PS50109">
    <property type="entry name" value="HIS_KIN"/>
    <property type="match status" value="1"/>
</dbReference>
<evidence type="ECO:0000256" key="13">
    <source>
        <dbReference type="PROSITE-ProRule" id="PRU00169"/>
    </source>
</evidence>
<dbReference type="SUPFAM" id="SSF47384">
    <property type="entry name" value="Homodimeric domain of signal transducing histidine kinase"/>
    <property type="match status" value="1"/>
</dbReference>
<dbReference type="Pfam" id="PF02518">
    <property type="entry name" value="HATPase_c"/>
    <property type="match status" value="1"/>
</dbReference>
<dbReference type="Gene3D" id="3.30.450.20">
    <property type="entry name" value="PAS domain"/>
    <property type="match status" value="1"/>
</dbReference>
<organism evidence="19 20">
    <name type="scientific">Phaeobacter piscinae</name>
    <dbReference type="NCBI Taxonomy" id="1580596"/>
    <lineage>
        <taxon>Bacteria</taxon>
        <taxon>Pseudomonadati</taxon>
        <taxon>Pseudomonadota</taxon>
        <taxon>Alphaproteobacteria</taxon>
        <taxon>Rhodobacterales</taxon>
        <taxon>Roseobacteraceae</taxon>
        <taxon>Phaeobacter</taxon>
    </lineage>
</organism>
<feature type="coiled-coil region" evidence="14">
    <location>
        <begin position="293"/>
        <end position="320"/>
    </location>
</feature>
<name>A0AAN1L9Z9_9RHOB</name>